<dbReference type="SUPFAM" id="SSF52047">
    <property type="entry name" value="RNI-like"/>
    <property type="match status" value="1"/>
</dbReference>
<evidence type="ECO:0000313" key="4">
    <source>
        <dbReference type="Proteomes" id="UP000236333"/>
    </source>
</evidence>
<dbReference type="AlphaFoldDB" id="A0A2J7ZK15"/>
<dbReference type="InterPro" id="IPR032675">
    <property type="entry name" value="LRR_dom_sf"/>
</dbReference>
<evidence type="ECO:0000256" key="2">
    <source>
        <dbReference type="SAM" id="MobiDB-lite"/>
    </source>
</evidence>
<dbReference type="Gene3D" id="3.80.10.10">
    <property type="entry name" value="Ribonuclease Inhibitor"/>
    <property type="match status" value="1"/>
</dbReference>
<accession>A0A2J7ZK15</accession>
<comment type="caution">
    <text evidence="3">The sequence shown here is derived from an EMBL/GenBank/DDBJ whole genome shotgun (WGS) entry which is preliminary data.</text>
</comment>
<name>A0A2J7ZK15_9CHLO</name>
<gene>
    <name evidence="3" type="ORF">TSOC_013570</name>
</gene>
<sequence>MLASTLRSSAGPLQRASGRSARLRLSAVLATPGPSGTSLATVAPQRPSTQLTAPSPDAVYVDSRGWAPVNLAKATLVELAGIPLQKTTESGFNLTISYDPALDELIVIDYAKGLRFPAVFGVDNKVRVDVNGPVPTAVIGLSFEALSQVHEPSSAASAGDWASLPADLLFRVVSQAPLLLPDVLLACCAWHRALKAVLTELRPHCLGSPALGLAFTSVRSLEAPLLRRTSASAGGFHISPLRSPQRLAALFPSLVSLDISHQDFGLPLLQPLAGRLQQLRADGCPMGSPDIALLACCTQLTSLALNGLRAALAAELAITLSGLSRLRHLELCLEEAPPEEPPRGGPGAATGALAGGLPPDPARLGSLRGLPLTRLAGCLTALTGLT</sequence>
<evidence type="ECO:0000313" key="3">
    <source>
        <dbReference type="EMBL" id="PNH00600.1"/>
    </source>
</evidence>
<comment type="subcellular location">
    <subcellularLocation>
        <location evidence="1">Cytoplasm</location>
        <location evidence="1">Cytoskeleton</location>
        <location evidence="1">Cilium axoneme</location>
    </subcellularLocation>
</comment>
<feature type="region of interest" description="Disordered" evidence="2">
    <location>
        <begin position="336"/>
        <end position="355"/>
    </location>
</feature>
<dbReference type="OrthoDB" id="513190at2759"/>
<organism evidence="3 4">
    <name type="scientific">Tetrabaena socialis</name>
    <dbReference type="NCBI Taxonomy" id="47790"/>
    <lineage>
        <taxon>Eukaryota</taxon>
        <taxon>Viridiplantae</taxon>
        <taxon>Chlorophyta</taxon>
        <taxon>core chlorophytes</taxon>
        <taxon>Chlorophyceae</taxon>
        <taxon>CS clade</taxon>
        <taxon>Chlamydomonadales</taxon>
        <taxon>Tetrabaenaceae</taxon>
        <taxon>Tetrabaena</taxon>
    </lineage>
</organism>
<keyword evidence="4" id="KW-1185">Reference proteome</keyword>
<evidence type="ECO:0008006" key="5">
    <source>
        <dbReference type="Google" id="ProtNLM"/>
    </source>
</evidence>
<dbReference type="GO" id="GO:0005930">
    <property type="term" value="C:axoneme"/>
    <property type="evidence" value="ECO:0007669"/>
    <property type="project" value="UniProtKB-SubCell"/>
</dbReference>
<dbReference type="EMBL" id="PGGS01001281">
    <property type="protein sequence ID" value="PNH00600.1"/>
    <property type="molecule type" value="Genomic_DNA"/>
</dbReference>
<reference evidence="3 4" key="1">
    <citation type="journal article" date="2017" name="Mol. Biol. Evol.">
        <title>The 4-celled Tetrabaena socialis nuclear genome reveals the essential components for genetic control of cell number at the origin of multicellularity in the volvocine lineage.</title>
        <authorList>
            <person name="Featherston J."/>
            <person name="Arakaki Y."/>
            <person name="Hanschen E.R."/>
            <person name="Ferris P.J."/>
            <person name="Michod R.E."/>
            <person name="Olson B.J.S.C."/>
            <person name="Nozaki H."/>
            <person name="Durand P.M."/>
        </authorList>
    </citation>
    <scope>NUCLEOTIDE SEQUENCE [LARGE SCALE GENOMIC DNA]</scope>
    <source>
        <strain evidence="3 4">NIES-571</strain>
    </source>
</reference>
<protein>
    <recommendedName>
        <fullName evidence="5">F-box domain-containing protein</fullName>
    </recommendedName>
</protein>
<evidence type="ECO:0000256" key="1">
    <source>
        <dbReference type="ARBA" id="ARBA00004430"/>
    </source>
</evidence>
<proteinExistence type="predicted"/>
<dbReference type="Proteomes" id="UP000236333">
    <property type="component" value="Unassembled WGS sequence"/>
</dbReference>